<evidence type="ECO:0008006" key="4">
    <source>
        <dbReference type="Google" id="ProtNLM"/>
    </source>
</evidence>
<name>A0A2A5CH72_9GAMM</name>
<organism evidence="2 3">
    <name type="scientific">SAR86 cluster bacterium</name>
    <dbReference type="NCBI Taxonomy" id="2030880"/>
    <lineage>
        <taxon>Bacteria</taxon>
        <taxon>Pseudomonadati</taxon>
        <taxon>Pseudomonadota</taxon>
        <taxon>Gammaproteobacteria</taxon>
        <taxon>SAR86 cluster</taxon>
    </lineage>
</organism>
<protein>
    <recommendedName>
        <fullName evidence="4">Lectin</fullName>
    </recommendedName>
</protein>
<keyword evidence="1" id="KW-0732">Signal</keyword>
<dbReference type="Gene3D" id="3.10.100.10">
    <property type="entry name" value="Mannose-Binding Protein A, subunit A"/>
    <property type="match status" value="1"/>
</dbReference>
<comment type="caution">
    <text evidence="2">The sequence shown here is derived from an EMBL/GenBank/DDBJ whole genome shotgun (WGS) entry which is preliminary data.</text>
</comment>
<dbReference type="InterPro" id="IPR016187">
    <property type="entry name" value="CTDL_fold"/>
</dbReference>
<gene>
    <name evidence="2" type="ORF">COA71_04960</name>
</gene>
<dbReference type="AlphaFoldDB" id="A0A2A5CH72"/>
<evidence type="ECO:0000313" key="3">
    <source>
        <dbReference type="Proteomes" id="UP000228987"/>
    </source>
</evidence>
<evidence type="ECO:0000313" key="2">
    <source>
        <dbReference type="EMBL" id="PCJ42851.1"/>
    </source>
</evidence>
<dbReference type="InterPro" id="IPR016186">
    <property type="entry name" value="C-type_lectin-like/link_sf"/>
</dbReference>
<feature type="chain" id="PRO_5012020347" description="Lectin" evidence="1">
    <location>
        <begin position="22"/>
        <end position="210"/>
    </location>
</feature>
<feature type="signal peptide" evidence="1">
    <location>
        <begin position="1"/>
        <end position="21"/>
    </location>
</feature>
<dbReference type="SUPFAM" id="SSF56436">
    <property type="entry name" value="C-type lectin-like"/>
    <property type="match status" value="1"/>
</dbReference>
<proteinExistence type="predicted"/>
<sequence>MKTIFTLAIATLLTVSGGAFAQNSAFEGMSFFVTSVGSGQGGDLGGLAGADAHCQALATTVGAGNRDWRAYLSNDASNFGDLINARDRIGAGPWYNAHGTLIAADLYDLHLYNDTLTAYTAVDENGNIIDSSRHDMLTGATQGGSAFLPDEADHTCNNWTSSDEGSANLGHSDRWGGNVSWNDTHVSAGCSQQALISTGGDGLFYCFAAD</sequence>
<accession>A0A2A5CH72</accession>
<dbReference type="EMBL" id="NVWI01000002">
    <property type="protein sequence ID" value="PCJ42851.1"/>
    <property type="molecule type" value="Genomic_DNA"/>
</dbReference>
<evidence type="ECO:0000256" key="1">
    <source>
        <dbReference type="SAM" id="SignalP"/>
    </source>
</evidence>
<dbReference type="Proteomes" id="UP000228987">
    <property type="component" value="Unassembled WGS sequence"/>
</dbReference>
<reference evidence="3" key="1">
    <citation type="submission" date="2017-08" db="EMBL/GenBank/DDBJ databases">
        <title>A dynamic microbial community with high functional redundancy inhabits the cold, oxic subseafloor aquifer.</title>
        <authorList>
            <person name="Tully B.J."/>
            <person name="Wheat C.G."/>
            <person name="Glazer B.T."/>
            <person name="Huber J.A."/>
        </authorList>
    </citation>
    <scope>NUCLEOTIDE SEQUENCE [LARGE SCALE GENOMIC DNA]</scope>
</reference>